<name>A0ABY0FL03_9BACT</name>
<keyword evidence="1" id="KW-0472">Membrane</keyword>
<evidence type="ECO:0008006" key="4">
    <source>
        <dbReference type="Google" id="ProtNLM"/>
    </source>
</evidence>
<keyword evidence="1" id="KW-0812">Transmembrane</keyword>
<keyword evidence="1" id="KW-1133">Transmembrane helix</keyword>
<evidence type="ECO:0000256" key="1">
    <source>
        <dbReference type="SAM" id="Phobius"/>
    </source>
</evidence>
<comment type="caution">
    <text evidence="2">The sequence shown here is derived from an EMBL/GenBank/DDBJ whole genome shotgun (WGS) entry which is preliminary data.</text>
</comment>
<feature type="transmembrane region" description="Helical" evidence="1">
    <location>
        <begin position="6"/>
        <end position="23"/>
    </location>
</feature>
<protein>
    <recommendedName>
        <fullName evidence="4">Thioredoxin-like fold domain-containing protein</fullName>
    </recommendedName>
</protein>
<reference evidence="2 3" key="2">
    <citation type="journal article" date="2020" name="Cell Rep.">
        <title>Acquisition and Adaptation of Ultra-small Parasitic Reduced Genome Bacteria to Mammalian Hosts.</title>
        <authorList>
            <person name="McLean J.S."/>
            <person name="Bor B."/>
            <person name="Kerns K.A."/>
            <person name="Liu Q."/>
            <person name="To T.T."/>
            <person name="Solden L."/>
            <person name="Hendrickson E.L."/>
            <person name="Wrighton K."/>
            <person name="Shi W."/>
            <person name="He X."/>
        </authorList>
    </citation>
    <scope>NUCLEOTIDE SEQUENCE [LARGE SCALE GENOMIC DNA]</scope>
    <source>
        <strain evidence="2 3">TM7_G3_2_Rum_HOT_351B</strain>
    </source>
</reference>
<sequence>MVCIAAFIILALIGVFVAIISIFKPKVGKAYWKMFKKAWGCLWKKVRLQKCETGFKDDVKHTLLSRVIIKHPKWVKPLSVIIEIISVVIVVVAVWAILTAIKSLLALWALGSCNVTKPSACSLGAEVCSIDESEPSNPLDATGRWFTEWGEIFEAIPDKFRTYNAEDYDFNYVVVNPYDADRPVAVDIFDPGCSVCMISYRNQKASGFFDNYDVRLVPFAIQDTDDNYKFKNSEIVVRYMLAAEQFRSGLAIELIDHIFTGKNSEGISYQNKFNEDYSHEEAVEHLELWLNEAGLNEDAVAEIRQIVAYSEITDKMSENRQIVENDLRIKGIPTMIYDGKRHTGLYESK</sequence>
<dbReference type="RefSeq" id="WP_129735226.1">
    <property type="nucleotide sequence ID" value="NZ_PRLM01000006.1"/>
</dbReference>
<evidence type="ECO:0000313" key="3">
    <source>
        <dbReference type="Proteomes" id="UP001191019"/>
    </source>
</evidence>
<dbReference type="Proteomes" id="UP001191019">
    <property type="component" value="Unassembled WGS sequence"/>
</dbReference>
<dbReference type="SUPFAM" id="SSF52833">
    <property type="entry name" value="Thioredoxin-like"/>
    <property type="match status" value="1"/>
</dbReference>
<proteinExistence type="predicted"/>
<organism evidence="2 3">
    <name type="scientific">Candidatus Nanosyncoccus alces</name>
    <dbReference type="NCBI Taxonomy" id="2171997"/>
    <lineage>
        <taxon>Bacteria</taxon>
        <taxon>Candidatus Saccharimonadota</taxon>
        <taxon>Candidatus Nanosyncoccalia</taxon>
        <taxon>Candidatus Nanosyncoccales</taxon>
        <taxon>Candidatus Nanosyncoccaceae</taxon>
        <taxon>Candidatus Nanosyncoccus</taxon>
    </lineage>
</organism>
<reference evidence="2 3" key="1">
    <citation type="journal article" date="2018" name="bioRxiv">
        <title>Evidence of independent acquisition and adaption of ultra-small bacteria to human hosts across the highly diverse yet reduced genomes of the phylum Saccharibacteria.</title>
        <authorList>
            <person name="McLean J.S."/>
            <person name="Bor B."/>
            <person name="To T.T."/>
            <person name="Liu Q."/>
            <person name="Kearns K.A."/>
            <person name="Solden L.M."/>
            <person name="Wrighton K.C."/>
            <person name="He X."/>
            <person name="Shi W."/>
        </authorList>
    </citation>
    <scope>NUCLEOTIDE SEQUENCE [LARGE SCALE GENOMIC DNA]</scope>
    <source>
        <strain evidence="2 3">TM7_G3_2_Rum_HOT_351B</strain>
    </source>
</reference>
<evidence type="ECO:0000313" key="2">
    <source>
        <dbReference type="EMBL" id="RYC74441.1"/>
    </source>
</evidence>
<feature type="transmembrane region" description="Helical" evidence="1">
    <location>
        <begin position="80"/>
        <end position="110"/>
    </location>
</feature>
<dbReference type="EMBL" id="PRLM01000006">
    <property type="protein sequence ID" value="RYC74441.1"/>
    <property type="molecule type" value="Genomic_DNA"/>
</dbReference>
<keyword evidence="3" id="KW-1185">Reference proteome</keyword>
<dbReference type="InterPro" id="IPR036249">
    <property type="entry name" value="Thioredoxin-like_sf"/>
</dbReference>
<gene>
    <name evidence="2" type="ORF">G3RUM_00596</name>
</gene>
<accession>A0ABY0FL03</accession>
<dbReference type="Gene3D" id="3.40.30.10">
    <property type="entry name" value="Glutaredoxin"/>
    <property type="match status" value="1"/>
</dbReference>